<organism evidence="10 12">
    <name type="scientific">Rotaria sordida</name>
    <dbReference type="NCBI Taxonomy" id="392033"/>
    <lineage>
        <taxon>Eukaryota</taxon>
        <taxon>Metazoa</taxon>
        <taxon>Spiralia</taxon>
        <taxon>Gnathifera</taxon>
        <taxon>Rotifera</taxon>
        <taxon>Eurotatoria</taxon>
        <taxon>Bdelloidea</taxon>
        <taxon>Philodinida</taxon>
        <taxon>Philodinidae</taxon>
        <taxon>Rotaria</taxon>
    </lineage>
</organism>
<dbReference type="PRINTS" id="PR00792">
    <property type="entry name" value="PEPSIN"/>
</dbReference>
<evidence type="ECO:0000256" key="8">
    <source>
        <dbReference type="SAM" id="Phobius"/>
    </source>
</evidence>
<evidence type="ECO:0000259" key="9">
    <source>
        <dbReference type="PROSITE" id="PS51767"/>
    </source>
</evidence>
<protein>
    <recommendedName>
        <fullName evidence="9">Peptidase A1 domain-containing protein</fullName>
    </recommendedName>
</protein>
<comment type="caution">
    <text evidence="10">The sequence shown here is derived from an EMBL/GenBank/DDBJ whole genome shotgun (WGS) entry which is preliminary data.</text>
</comment>
<evidence type="ECO:0000256" key="5">
    <source>
        <dbReference type="PIRSR" id="PIRSR601461-1"/>
    </source>
</evidence>
<feature type="disulfide bond" evidence="6">
    <location>
        <begin position="288"/>
        <end position="292"/>
    </location>
</feature>
<dbReference type="EMBL" id="CAJNOH010000726">
    <property type="protein sequence ID" value="CAF1112193.1"/>
    <property type="molecule type" value="Genomic_DNA"/>
</dbReference>
<dbReference type="SUPFAM" id="SSF50630">
    <property type="entry name" value="Acid proteases"/>
    <property type="match status" value="1"/>
</dbReference>
<comment type="similarity">
    <text evidence="1 7">Belongs to the peptidase A1 family.</text>
</comment>
<dbReference type="InterPro" id="IPR021109">
    <property type="entry name" value="Peptidase_aspartic_dom_sf"/>
</dbReference>
<dbReference type="Pfam" id="PF00026">
    <property type="entry name" value="Asp"/>
    <property type="match status" value="1"/>
</dbReference>
<evidence type="ECO:0000256" key="3">
    <source>
        <dbReference type="ARBA" id="ARBA00022750"/>
    </source>
</evidence>
<keyword evidence="8" id="KW-0472">Membrane</keyword>
<keyword evidence="8" id="KW-1133">Transmembrane helix</keyword>
<dbReference type="InterPro" id="IPR001461">
    <property type="entry name" value="Aspartic_peptidase_A1"/>
</dbReference>
<dbReference type="InterPro" id="IPR033121">
    <property type="entry name" value="PEPTIDASE_A1"/>
</dbReference>
<dbReference type="InterPro" id="IPR001969">
    <property type="entry name" value="Aspartic_peptidase_AS"/>
</dbReference>
<dbReference type="PROSITE" id="PS51767">
    <property type="entry name" value="PEPTIDASE_A1"/>
    <property type="match status" value="1"/>
</dbReference>
<keyword evidence="2 7" id="KW-0645">Protease</keyword>
<keyword evidence="6" id="KW-1015">Disulfide bond</keyword>
<keyword evidence="4 7" id="KW-0378">Hydrolase</keyword>
<feature type="transmembrane region" description="Helical" evidence="8">
    <location>
        <begin position="30"/>
        <end position="53"/>
    </location>
</feature>
<evidence type="ECO:0000256" key="7">
    <source>
        <dbReference type="RuleBase" id="RU000454"/>
    </source>
</evidence>
<feature type="active site" evidence="5">
    <location>
        <position position="297"/>
    </location>
</feature>
<evidence type="ECO:0000256" key="2">
    <source>
        <dbReference type="ARBA" id="ARBA00022670"/>
    </source>
</evidence>
<dbReference type="PANTHER" id="PTHR47966">
    <property type="entry name" value="BETA-SITE APP-CLEAVING ENZYME, ISOFORM A-RELATED"/>
    <property type="match status" value="1"/>
</dbReference>
<keyword evidence="13" id="KW-1185">Reference proteome</keyword>
<keyword evidence="3 7" id="KW-0064">Aspartyl protease</keyword>
<keyword evidence="8" id="KW-0812">Transmembrane</keyword>
<dbReference type="PROSITE" id="PS00141">
    <property type="entry name" value="ASP_PROTEASE"/>
    <property type="match status" value="2"/>
</dbReference>
<feature type="domain" description="Peptidase A1" evidence="9">
    <location>
        <begin position="91"/>
        <end position="411"/>
    </location>
</feature>
<evidence type="ECO:0000313" key="12">
    <source>
        <dbReference type="Proteomes" id="UP000663854"/>
    </source>
</evidence>
<evidence type="ECO:0000313" key="13">
    <source>
        <dbReference type="Proteomes" id="UP000663870"/>
    </source>
</evidence>
<proteinExistence type="inferred from homology"/>
<evidence type="ECO:0000313" key="10">
    <source>
        <dbReference type="EMBL" id="CAF1112193.1"/>
    </source>
</evidence>
<dbReference type="PANTHER" id="PTHR47966:SF51">
    <property type="entry name" value="BETA-SITE APP-CLEAVING ENZYME, ISOFORM A-RELATED"/>
    <property type="match status" value="1"/>
</dbReference>
<evidence type="ECO:0000313" key="11">
    <source>
        <dbReference type="EMBL" id="CAF1324397.1"/>
    </source>
</evidence>
<evidence type="ECO:0000256" key="4">
    <source>
        <dbReference type="ARBA" id="ARBA00022801"/>
    </source>
</evidence>
<reference evidence="10" key="1">
    <citation type="submission" date="2021-02" db="EMBL/GenBank/DDBJ databases">
        <authorList>
            <person name="Nowell W R."/>
        </authorList>
    </citation>
    <scope>NUCLEOTIDE SEQUENCE</scope>
</reference>
<dbReference type="Gene3D" id="2.40.70.10">
    <property type="entry name" value="Acid Proteases"/>
    <property type="match status" value="2"/>
</dbReference>
<evidence type="ECO:0000256" key="1">
    <source>
        <dbReference type="ARBA" id="ARBA00007447"/>
    </source>
</evidence>
<dbReference type="InterPro" id="IPR034164">
    <property type="entry name" value="Pepsin-like_dom"/>
</dbReference>
<dbReference type="EMBL" id="CAJNOL010001263">
    <property type="protein sequence ID" value="CAF1324397.1"/>
    <property type="molecule type" value="Genomic_DNA"/>
</dbReference>
<gene>
    <name evidence="11" type="ORF">JXQ802_LOCUS30719</name>
    <name evidence="10" type="ORF">PYM288_LOCUS20244</name>
</gene>
<dbReference type="Proteomes" id="UP000663854">
    <property type="component" value="Unassembled WGS sequence"/>
</dbReference>
<name>A0A814PYW0_9BILA</name>
<evidence type="ECO:0000256" key="6">
    <source>
        <dbReference type="PIRSR" id="PIRSR601461-2"/>
    </source>
</evidence>
<accession>A0A814PYW0</accession>
<dbReference type="GO" id="GO:0006508">
    <property type="term" value="P:proteolysis"/>
    <property type="evidence" value="ECO:0007669"/>
    <property type="project" value="UniProtKB-KW"/>
</dbReference>
<feature type="active site" evidence="5">
    <location>
        <position position="109"/>
    </location>
</feature>
<sequence length="418" mass="46880">MLLTIGKKCHQTNSLPSESNIVTLADITKLIIITMKLILLVYVLLLLGNNYFLQNVESRSQSFSVKVYHQRTNTTSRVIAENLINYKNIYWVGDVCIGTPPQCFKMLFDTGSSDLWIPSTKCYATDCANFVSRFDESKSSTFKHLPNREMFSIAYMDGTRVSGLMGVDSVSINGFTIHHQSFAQITFAKMPSNLANDGIFGLGFYSLSNGNMTPVVFNLWHQRLIDQPIVSFWLDPNPEHSRGGEIFFGGVNSQLFEDEIIYANVTKQQIQRWEIQLNGIKAGSLNLCNGGCKALIDSGTTDIIGPYSDVDRFLRSIPSYNRKDGTIDCSDRSFLPDLTFIIGDKSLILTAAQYVHSHIDSSNGNSVICDLGIWGYYGSVENDDFGWILGDVFMSHYYTTFDLGKRRIGFAKSVVYLK</sequence>
<dbReference type="GO" id="GO:0004190">
    <property type="term" value="F:aspartic-type endopeptidase activity"/>
    <property type="evidence" value="ECO:0007669"/>
    <property type="project" value="UniProtKB-KW"/>
</dbReference>
<dbReference type="FunFam" id="2.40.70.10:FF:000115">
    <property type="entry name" value="Lysosomal aspartic protease"/>
    <property type="match status" value="1"/>
</dbReference>
<dbReference type="CDD" id="cd05471">
    <property type="entry name" value="pepsin_like"/>
    <property type="match status" value="1"/>
</dbReference>
<dbReference type="Proteomes" id="UP000663870">
    <property type="component" value="Unassembled WGS sequence"/>
</dbReference>
<dbReference type="AlphaFoldDB" id="A0A814PYW0"/>